<sequence>MGFPLDRVLVVMPAYNEEEVIGSVVREVRGALPGASVLVVNDGSVDRTTERARAAGARVLELPFNLGVGGAMRLGFRYALDHGFPVAVQLDSDGQHNPADVPALVALLDAGDGEGADVAVGARFAGSGSYEVRGPRKWAMRFLSGVLSAAIGTRLSDTTSGFKAHGPRAIRQFARDYPAEYLGDTIEALVIGHRAGLRFAQLGVTMRERAGGTPSHNPLKSAVYLARAFFALTIAFLRPRERPNREPEMGVTA</sequence>
<dbReference type="InterPro" id="IPR029044">
    <property type="entry name" value="Nucleotide-diphossugar_trans"/>
</dbReference>
<dbReference type="Pfam" id="PF00535">
    <property type="entry name" value="Glycos_transf_2"/>
    <property type="match status" value="1"/>
</dbReference>
<evidence type="ECO:0000256" key="1">
    <source>
        <dbReference type="ARBA" id="ARBA00006739"/>
    </source>
</evidence>
<gene>
    <name evidence="3" type="ORF">B4915_12455</name>
</gene>
<comment type="caution">
    <text evidence="3">The sequence shown here is derived from an EMBL/GenBank/DDBJ whole genome shotgun (WGS) entry which is preliminary data.</text>
</comment>
<evidence type="ECO:0000313" key="4">
    <source>
        <dbReference type="Proteomes" id="UP000238650"/>
    </source>
</evidence>
<feature type="domain" description="Glycosyltransferase 2-like" evidence="2">
    <location>
        <begin position="10"/>
        <end position="143"/>
    </location>
</feature>
<dbReference type="CDD" id="cd04179">
    <property type="entry name" value="DPM_DPG-synthase_like"/>
    <property type="match status" value="1"/>
</dbReference>
<accession>A0A2S9QKV3</accession>
<dbReference type="AlphaFoldDB" id="A0A2S9QKV3"/>
<dbReference type="Gene3D" id="3.90.550.10">
    <property type="entry name" value="Spore Coat Polysaccharide Biosynthesis Protein SpsA, Chain A"/>
    <property type="match status" value="1"/>
</dbReference>
<evidence type="ECO:0000259" key="2">
    <source>
        <dbReference type="Pfam" id="PF00535"/>
    </source>
</evidence>
<dbReference type="EMBL" id="MWZD01000022">
    <property type="protein sequence ID" value="PRI10216.1"/>
    <property type="molecule type" value="Genomic_DNA"/>
</dbReference>
<evidence type="ECO:0000313" key="3">
    <source>
        <dbReference type="EMBL" id="PRI10216.1"/>
    </source>
</evidence>
<dbReference type="Proteomes" id="UP000238650">
    <property type="component" value="Unassembled WGS sequence"/>
</dbReference>
<dbReference type="GO" id="GO:0016740">
    <property type="term" value="F:transferase activity"/>
    <property type="evidence" value="ECO:0007669"/>
    <property type="project" value="UniProtKB-KW"/>
</dbReference>
<keyword evidence="3" id="KW-0808">Transferase</keyword>
<organism evidence="3 4">
    <name type="scientific">Leucobacter massiliensis</name>
    <dbReference type="NCBI Taxonomy" id="1686285"/>
    <lineage>
        <taxon>Bacteria</taxon>
        <taxon>Bacillati</taxon>
        <taxon>Actinomycetota</taxon>
        <taxon>Actinomycetes</taxon>
        <taxon>Micrococcales</taxon>
        <taxon>Microbacteriaceae</taxon>
        <taxon>Leucobacter</taxon>
    </lineage>
</organism>
<reference evidence="3 4" key="1">
    <citation type="journal article" date="2017" name="New Microbes New Infect">
        <title>Genome sequence of 'Leucobacter massiliensis' sp. nov. isolated from human pharynx after travel to the 2014 Hajj.</title>
        <authorList>
            <person name="Leangapichart T."/>
            <person name="Gautret P."/>
            <person name="Nguyen T.T."/>
            <person name="Armstrong N."/>
            <person name="Rolain J.M."/>
        </authorList>
    </citation>
    <scope>NUCLEOTIDE SEQUENCE [LARGE SCALE GENOMIC DNA]</scope>
    <source>
        <strain evidence="3 4">122RC15</strain>
    </source>
</reference>
<dbReference type="OrthoDB" id="9810303at2"/>
<protein>
    <submittedName>
        <fullName evidence="3">Glycosyl transferase family 2</fullName>
    </submittedName>
</protein>
<proteinExistence type="inferred from homology"/>
<dbReference type="PANTHER" id="PTHR48090:SF7">
    <property type="entry name" value="RFBJ PROTEIN"/>
    <property type="match status" value="1"/>
</dbReference>
<dbReference type="InterPro" id="IPR001173">
    <property type="entry name" value="Glyco_trans_2-like"/>
</dbReference>
<dbReference type="RefSeq" id="WP_105806149.1">
    <property type="nucleotide sequence ID" value="NZ_MWZD01000022.1"/>
</dbReference>
<comment type="similarity">
    <text evidence="1">Belongs to the glycosyltransferase 2 family.</text>
</comment>
<name>A0A2S9QKV3_9MICO</name>
<dbReference type="PANTHER" id="PTHR48090">
    <property type="entry name" value="UNDECAPRENYL-PHOSPHATE 4-DEOXY-4-FORMAMIDO-L-ARABINOSE TRANSFERASE-RELATED"/>
    <property type="match status" value="1"/>
</dbReference>
<dbReference type="InterPro" id="IPR050256">
    <property type="entry name" value="Glycosyltransferase_2"/>
</dbReference>
<dbReference type="SUPFAM" id="SSF53448">
    <property type="entry name" value="Nucleotide-diphospho-sugar transferases"/>
    <property type="match status" value="1"/>
</dbReference>
<keyword evidence="4" id="KW-1185">Reference proteome</keyword>